<dbReference type="Pfam" id="PF13472">
    <property type="entry name" value="Lipase_GDSL_2"/>
    <property type="match status" value="1"/>
</dbReference>
<dbReference type="InterPro" id="IPR053140">
    <property type="entry name" value="GDSL_Rv0518-like"/>
</dbReference>
<comment type="caution">
    <text evidence="3">The sequence shown here is derived from an EMBL/GenBank/DDBJ whole genome shotgun (WGS) entry which is preliminary data.</text>
</comment>
<evidence type="ECO:0000256" key="1">
    <source>
        <dbReference type="SAM" id="SignalP"/>
    </source>
</evidence>
<evidence type="ECO:0000259" key="2">
    <source>
        <dbReference type="Pfam" id="PF13472"/>
    </source>
</evidence>
<dbReference type="RefSeq" id="WP_344494856.1">
    <property type="nucleotide sequence ID" value="NZ_BAAAQX010000055.1"/>
</dbReference>
<keyword evidence="4" id="KW-1185">Reference proteome</keyword>
<feature type="chain" id="PRO_5045862292" evidence="1">
    <location>
        <begin position="22"/>
        <end position="394"/>
    </location>
</feature>
<dbReference type="Gene3D" id="3.40.50.1110">
    <property type="entry name" value="SGNH hydrolase"/>
    <property type="match status" value="1"/>
</dbReference>
<dbReference type="Proteomes" id="UP001499843">
    <property type="component" value="Unassembled WGS sequence"/>
</dbReference>
<evidence type="ECO:0000313" key="3">
    <source>
        <dbReference type="EMBL" id="GAA2215817.1"/>
    </source>
</evidence>
<dbReference type="InterPro" id="IPR036514">
    <property type="entry name" value="SGNH_hydro_sf"/>
</dbReference>
<keyword evidence="1" id="KW-0732">Signal</keyword>
<proteinExistence type="predicted"/>
<dbReference type="PANTHER" id="PTHR43784:SF2">
    <property type="entry name" value="GDSL-LIKE LIPASE_ACYLHYDROLASE, PUTATIVE (AFU_ORTHOLOGUE AFUA_2G00820)-RELATED"/>
    <property type="match status" value="1"/>
</dbReference>
<dbReference type="PANTHER" id="PTHR43784">
    <property type="entry name" value="GDSL-LIKE LIPASE/ACYLHYDROLASE, PUTATIVE (AFU_ORTHOLOGUE AFUA_2G00820)-RELATED"/>
    <property type="match status" value="1"/>
</dbReference>
<accession>A0ABN3D2F9</accession>
<protein>
    <submittedName>
        <fullName evidence="3">SGNH/GDSL hydrolase family protein</fullName>
    </submittedName>
</protein>
<feature type="domain" description="SGNH hydrolase-type esterase" evidence="2">
    <location>
        <begin position="199"/>
        <end position="382"/>
    </location>
</feature>
<organism evidence="3 4">
    <name type="scientific">Nonomuraea monospora</name>
    <dbReference type="NCBI Taxonomy" id="568818"/>
    <lineage>
        <taxon>Bacteria</taxon>
        <taxon>Bacillati</taxon>
        <taxon>Actinomycetota</taxon>
        <taxon>Actinomycetes</taxon>
        <taxon>Streptosporangiales</taxon>
        <taxon>Streptosporangiaceae</taxon>
        <taxon>Nonomuraea</taxon>
    </lineage>
</organism>
<dbReference type="CDD" id="cd01830">
    <property type="entry name" value="XynE_like"/>
    <property type="match status" value="1"/>
</dbReference>
<feature type="signal peptide" evidence="1">
    <location>
        <begin position="1"/>
        <end position="21"/>
    </location>
</feature>
<keyword evidence="3" id="KW-0378">Hydrolase</keyword>
<dbReference type="GO" id="GO:0016787">
    <property type="term" value="F:hydrolase activity"/>
    <property type="evidence" value="ECO:0007669"/>
    <property type="project" value="UniProtKB-KW"/>
</dbReference>
<evidence type="ECO:0000313" key="4">
    <source>
        <dbReference type="Proteomes" id="UP001499843"/>
    </source>
</evidence>
<reference evidence="3 4" key="1">
    <citation type="journal article" date="2019" name="Int. J. Syst. Evol. Microbiol.">
        <title>The Global Catalogue of Microorganisms (GCM) 10K type strain sequencing project: providing services to taxonomists for standard genome sequencing and annotation.</title>
        <authorList>
            <consortium name="The Broad Institute Genomics Platform"/>
            <consortium name="The Broad Institute Genome Sequencing Center for Infectious Disease"/>
            <person name="Wu L."/>
            <person name="Ma J."/>
        </authorList>
    </citation>
    <scope>NUCLEOTIDE SEQUENCE [LARGE SCALE GENOMIC DNA]</scope>
    <source>
        <strain evidence="3 4">JCM 16114</strain>
    </source>
</reference>
<name>A0ABN3D2F9_9ACTN</name>
<dbReference type="InterPro" id="IPR013830">
    <property type="entry name" value="SGNH_hydro"/>
</dbReference>
<dbReference type="EMBL" id="BAAAQX010000055">
    <property type="protein sequence ID" value="GAA2215817.1"/>
    <property type="molecule type" value="Genomic_DNA"/>
</dbReference>
<gene>
    <name evidence="3" type="ORF">GCM10009850_112850</name>
</gene>
<sequence>MFRPLLAAVLGLALTTAPAHADPGGHWVDAWATALHRSSAAAIPPVYDNQTIRMVVPMRGSGNAVRVRLSNAHGDQPVTFGAVTVALSEGGASLAEGTLSPVTFSGASSVTVPAGQTVRSDSIRLHVRTGRHLAVSVYLPTATGPATWHRSAVQTNYVSEPGDHTGDPDGGSFPATMRSWIFLDAVAVNHGPTPGTLVAVGDSITDGSGTKVDGFERWPDRLAARLAAQPGRHPAVVNTGIGGNRVLTDTAQDGQSLLNRLERDVLSRAGLTHVILLEGGNDLRNGATADQLITAYKEIITKVRARGAKIYGGTITPCKGGSGHTGTVEAHRRTVNAWIATSGEFDGVIDFATAVADPLDPQSLAPAYDRGDHLHPNAAGFAAMADAVDLSLLR</sequence>
<dbReference type="SUPFAM" id="SSF52266">
    <property type="entry name" value="SGNH hydrolase"/>
    <property type="match status" value="1"/>
</dbReference>